<dbReference type="EMBL" id="SNZW01000016">
    <property type="protein sequence ID" value="TDS13551.1"/>
    <property type="molecule type" value="Genomic_DNA"/>
</dbReference>
<organism evidence="1 2">
    <name type="scientific">Maribacter caenipelagi</name>
    <dbReference type="NCBI Taxonomy" id="1447781"/>
    <lineage>
        <taxon>Bacteria</taxon>
        <taxon>Pseudomonadati</taxon>
        <taxon>Bacteroidota</taxon>
        <taxon>Flavobacteriia</taxon>
        <taxon>Flavobacteriales</taxon>
        <taxon>Flavobacteriaceae</taxon>
        <taxon>Maribacter</taxon>
    </lineage>
</organism>
<sequence length="109" mass="13068">MNSFFQQNGFSIENIEIQLRQINGQIEYNKAKYPLDVEANLFFDWCLKRFDIIIGLVRFNPRFGWSEIQKEMDRLFRLDNGLTGFQLNLDFVDTDKPKRALIERNFLKL</sequence>
<evidence type="ECO:0000313" key="2">
    <source>
        <dbReference type="Proteomes" id="UP000295274"/>
    </source>
</evidence>
<comment type="caution">
    <text evidence="1">The sequence shown here is derived from an EMBL/GenBank/DDBJ whole genome shotgun (WGS) entry which is preliminary data.</text>
</comment>
<dbReference type="AlphaFoldDB" id="A0A4R7D0M6"/>
<name>A0A4R7D0M6_9FLAO</name>
<evidence type="ECO:0000313" key="1">
    <source>
        <dbReference type="EMBL" id="TDS13551.1"/>
    </source>
</evidence>
<gene>
    <name evidence="1" type="ORF">DFQ03_2844</name>
</gene>
<dbReference type="RefSeq" id="WP_133673763.1">
    <property type="nucleotide sequence ID" value="NZ_SNZW01000016.1"/>
</dbReference>
<dbReference type="OrthoDB" id="1452657at2"/>
<accession>A0A4R7D0M6</accession>
<keyword evidence="2" id="KW-1185">Reference proteome</keyword>
<proteinExistence type="predicted"/>
<dbReference type="Proteomes" id="UP000295274">
    <property type="component" value="Unassembled WGS sequence"/>
</dbReference>
<reference evidence="1 2" key="1">
    <citation type="submission" date="2019-03" db="EMBL/GenBank/DDBJ databases">
        <title>Genomic Encyclopedia of Type Strains, Phase III (KMG-III): the genomes of soil and plant-associated and newly described type strains.</title>
        <authorList>
            <person name="Whitman W."/>
        </authorList>
    </citation>
    <scope>NUCLEOTIDE SEQUENCE [LARGE SCALE GENOMIC DNA]</scope>
    <source>
        <strain evidence="1 2">CECT 8455</strain>
    </source>
</reference>
<protein>
    <submittedName>
        <fullName evidence="1">Uncharacterized protein</fullName>
    </submittedName>
</protein>